<dbReference type="OrthoDB" id="9786771at2"/>
<dbReference type="PANTHER" id="PTHR38099">
    <property type="entry name" value="LARGE RIBOSOMAL RNA SUBUNIT ACCUMULATION PROTEIN YCED"/>
    <property type="match status" value="1"/>
</dbReference>
<dbReference type="InterPro" id="IPR039255">
    <property type="entry name" value="YceD_bac"/>
</dbReference>
<keyword evidence="4" id="KW-0690">Ribosome biogenesis</keyword>
<evidence type="ECO:0000256" key="5">
    <source>
        <dbReference type="ARBA" id="ARBA00031841"/>
    </source>
</evidence>
<protein>
    <recommendedName>
        <fullName evidence="3">Large ribosomal RNA subunit accumulation protein YceD</fullName>
    </recommendedName>
    <alternativeName>
        <fullName evidence="5">23S rRNA accumulation protein YceD</fullName>
    </alternativeName>
</protein>
<dbReference type="PANTHER" id="PTHR38099:SF1">
    <property type="entry name" value="LARGE RIBOSOMAL RNA SUBUNIT ACCUMULATION PROTEIN YCED"/>
    <property type="match status" value="1"/>
</dbReference>
<evidence type="ECO:0000256" key="4">
    <source>
        <dbReference type="ARBA" id="ARBA00022517"/>
    </source>
</evidence>
<organism evidence="6 7">
    <name type="scientific">Thiogranum longum</name>
    <dbReference type="NCBI Taxonomy" id="1537524"/>
    <lineage>
        <taxon>Bacteria</taxon>
        <taxon>Pseudomonadati</taxon>
        <taxon>Pseudomonadota</taxon>
        <taxon>Gammaproteobacteria</taxon>
        <taxon>Chromatiales</taxon>
        <taxon>Ectothiorhodospiraceae</taxon>
        <taxon>Thiogranum</taxon>
    </lineage>
</organism>
<name>A0A4R1HM49_9GAMM</name>
<evidence type="ECO:0000256" key="2">
    <source>
        <dbReference type="ARBA" id="ARBA00010740"/>
    </source>
</evidence>
<dbReference type="RefSeq" id="WP_132972118.1">
    <property type="nucleotide sequence ID" value="NZ_SMFX01000001.1"/>
</dbReference>
<evidence type="ECO:0000256" key="1">
    <source>
        <dbReference type="ARBA" id="ARBA00002868"/>
    </source>
</evidence>
<comment type="function">
    <text evidence="1">Plays a role in synthesis, processing and/or stability of 23S rRNA.</text>
</comment>
<dbReference type="InterPro" id="IPR003772">
    <property type="entry name" value="YceD"/>
</dbReference>
<dbReference type="Proteomes" id="UP000295707">
    <property type="component" value="Unassembled WGS sequence"/>
</dbReference>
<dbReference type="EMBL" id="SMFX01000001">
    <property type="protein sequence ID" value="TCK18302.1"/>
    <property type="molecule type" value="Genomic_DNA"/>
</dbReference>
<sequence length="167" mass="18780">MLDRLPEQIEPMGLADVGRSFRGVVPVDQLNRLAPLLASKQGELDVELEFNIDERRIRTLKGRIKGEVSLVCQRCLDTLSFPLDLGFRLGIINSDDETVQLPEGYEPMLVTGNPLRTFDVIEDEVLLAIPSIPIHEGLEQCQAQTDHVNKPVPEKDNPFAILEKLKR</sequence>
<dbReference type="GO" id="GO:0005829">
    <property type="term" value="C:cytosol"/>
    <property type="evidence" value="ECO:0007669"/>
    <property type="project" value="TreeGrafter"/>
</dbReference>
<proteinExistence type="inferred from homology"/>
<comment type="caution">
    <text evidence="6">The sequence shown here is derived from an EMBL/GenBank/DDBJ whole genome shotgun (WGS) entry which is preliminary data.</text>
</comment>
<gene>
    <name evidence="6" type="ORF">DFR30_1580</name>
</gene>
<dbReference type="GO" id="GO:0042254">
    <property type="term" value="P:ribosome biogenesis"/>
    <property type="evidence" value="ECO:0007669"/>
    <property type="project" value="UniProtKB-KW"/>
</dbReference>
<comment type="similarity">
    <text evidence="2">Belongs to the DUF177 domain family.</text>
</comment>
<keyword evidence="7" id="KW-1185">Reference proteome</keyword>
<dbReference type="AlphaFoldDB" id="A0A4R1HM49"/>
<accession>A0A4R1HM49</accession>
<evidence type="ECO:0000313" key="7">
    <source>
        <dbReference type="Proteomes" id="UP000295707"/>
    </source>
</evidence>
<reference evidence="6 7" key="1">
    <citation type="submission" date="2019-03" db="EMBL/GenBank/DDBJ databases">
        <title>Genomic Encyclopedia of Type Strains, Phase IV (KMG-IV): sequencing the most valuable type-strain genomes for metagenomic binning, comparative biology and taxonomic classification.</title>
        <authorList>
            <person name="Goeker M."/>
        </authorList>
    </citation>
    <scope>NUCLEOTIDE SEQUENCE [LARGE SCALE GENOMIC DNA]</scope>
    <source>
        <strain evidence="6 7">DSM 19610</strain>
    </source>
</reference>
<evidence type="ECO:0000313" key="6">
    <source>
        <dbReference type="EMBL" id="TCK18302.1"/>
    </source>
</evidence>
<dbReference type="Pfam" id="PF02620">
    <property type="entry name" value="YceD"/>
    <property type="match status" value="1"/>
</dbReference>
<evidence type="ECO:0000256" key="3">
    <source>
        <dbReference type="ARBA" id="ARBA00015716"/>
    </source>
</evidence>